<evidence type="ECO:0000313" key="2">
    <source>
        <dbReference type="EMBL" id="JAD98507.1"/>
    </source>
</evidence>
<protein>
    <submittedName>
        <fullName evidence="2">Uncharacterized protein</fullName>
    </submittedName>
</protein>
<evidence type="ECO:0000256" key="1">
    <source>
        <dbReference type="SAM" id="MobiDB-lite"/>
    </source>
</evidence>
<reference evidence="2" key="1">
    <citation type="submission" date="2014-09" db="EMBL/GenBank/DDBJ databases">
        <authorList>
            <person name="Magalhaes I.L.F."/>
            <person name="Oliveira U."/>
            <person name="Santos F.R."/>
            <person name="Vidigal T.H.D.A."/>
            <person name="Brescovit A.D."/>
            <person name="Santos A.J."/>
        </authorList>
    </citation>
    <scope>NUCLEOTIDE SEQUENCE</scope>
    <source>
        <tissue evidence="2">Shoot tissue taken approximately 20 cm above the soil surface</tissue>
    </source>
</reference>
<dbReference type="EMBL" id="GBRH01199388">
    <property type="protein sequence ID" value="JAD98507.1"/>
    <property type="molecule type" value="Transcribed_RNA"/>
</dbReference>
<accession>A0A0A9ER56</accession>
<proteinExistence type="predicted"/>
<dbReference type="AlphaFoldDB" id="A0A0A9ER56"/>
<feature type="region of interest" description="Disordered" evidence="1">
    <location>
        <begin position="15"/>
        <end position="38"/>
    </location>
</feature>
<reference evidence="2" key="2">
    <citation type="journal article" date="2015" name="Data Brief">
        <title>Shoot transcriptome of the giant reed, Arundo donax.</title>
        <authorList>
            <person name="Barrero R.A."/>
            <person name="Guerrero F.D."/>
            <person name="Moolhuijzen P."/>
            <person name="Goolsby J.A."/>
            <person name="Tidwell J."/>
            <person name="Bellgard S.E."/>
            <person name="Bellgard M.I."/>
        </authorList>
    </citation>
    <scope>NUCLEOTIDE SEQUENCE</scope>
    <source>
        <tissue evidence="2">Shoot tissue taken approximately 20 cm above the soil surface</tissue>
    </source>
</reference>
<organism evidence="2">
    <name type="scientific">Arundo donax</name>
    <name type="common">Giant reed</name>
    <name type="synonym">Donax arundinaceus</name>
    <dbReference type="NCBI Taxonomy" id="35708"/>
    <lineage>
        <taxon>Eukaryota</taxon>
        <taxon>Viridiplantae</taxon>
        <taxon>Streptophyta</taxon>
        <taxon>Embryophyta</taxon>
        <taxon>Tracheophyta</taxon>
        <taxon>Spermatophyta</taxon>
        <taxon>Magnoliopsida</taxon>
        <taxon>Liliopsida</taxon>
        <taxon>Poales</taxon>
        <taxon>Poaceae</taxon>
        <taxon>PACMAD clade</taxon>
        <taxon>Arundinoideae</taxon>
        <taxon>Arundineae</taxon>
        <taxon>Arundo</taxon>
    </lineage>
</organism>
<name>A0A0A9ER56_ARUDO</name>
<sequence length="46" mass="4845">MLVYHQEFRIATKDARTVPTASSRGGASLGPTGALPPPPLLIKKSI</sequence>